<evidence type="ECO:0000313" key="3">
    <source>
        <dbReference type="Proteomes" id="UP001500945"/>
    </source>
</evidence>
<sequence>MVRQARGLLLAADGLANAEIARRCEVDADTVRRWRTRFQAEGTAGVGVIAKGRGRKPSLPPGTVEEVLRLTHSERPPDTSTHWSTRSMAARLGIGKDAVAKIWSDHNLKPWRVETFKVSTDPRFEEKLVDVVGLYLNPPARAVVFPYDEKTQCQALDRTQPSLPMKPGRAGTMTHDDKRNGTIDLFAAMNIATGQVLTGLNKGHTGADILRFFKQIDAAVPRALAVHVVLDNLSAHSTPEIKKWLAHRDRRRWHLHFTPTSSSWLNLIERWFKELTDRRLRRGTFTSVTELSEAITTWAEHWNADPKPFIWKATADEIIAKVQRGRESLRQINSQTDH</sequence>
<accession>A0ABP8KRL7</accession>
<dbReference type="InterPro" id="IPR036397">
    <property type="entry name" value="RNaseH_sf"/>
</dbReference>
<dbReference type="InterPro" id="IPR012337">
    <property type="entry name" value="RNaseH-like_sf"/>
</dbReference>
<dbReference type="Proteomes" id="UP001500945">
    <property type="component" value="Unassembled WGS sequence"/>
</dbReference>
<evidence type="ECO:0000259" key="1">
    <source>
        <dbReference type="Pfam" id="PF13358"/>
    </source>
</evidence>
<dbReference type="SUPFAM" id="SSF53098">
    <property type="entry name" value="Ribonuclease H-like"/>
    <property type="match status" value="1"/>
</dbReference>
<evidence type="ECO:0000313" key="2">
    <source>
        <dbReference type="EMBL" id="GAA4413620.1"/>
    </source>
</evidence>
<dbReference type="NCBIfam" id="NF033545">
    <property type="entry name" value="transpos_IS630"/>
    <property type="match status" value="1"/>
</dbReference>
<dbReference type="InterPro" id="IPR047655">
    <property type="entry name" value="Transpos_IS630-like"/>
</dbReference>
<comment type="caution">
    <text evidence="2">The sequence shown here is derived from an EMBL/GenBank/DDBJ whole genome shotgun (WGS) entry which is preliminary data.</text>
</comment>
<reference evidence="3" key="1">
    <citation type="journal article" date="2019" name="Int. J. Syst. Evol. Microbiol.">
        <title>The Global Catalogue of Microorganisms (GCM) 10K type strain sequencing project: providing services to taxonomists for standard genome sequencing and annotation.</title>
        <authorList>
            <consortium name="The Broad Institute Genomics Platform"/>
            <consortium name="The Broad Institute Genome Sequencing Center for Infectious Disease"/>
            <person name="Wu L."/>
            <person name="Ma J."/>
        </authorList>
    </citation>
    <scope>NUCLEOTIDE SEQUENCE [LARGE SCALE GENOMIC DNA]</scope>
    <source>
        <strain evidence="3">JCM 17809</strain>
    </source>
</reference>
<name>A0ABP8KRL7_9MICO</name>
<dbReference type="Pfam" id="PF13565">
    <property type="entry name" value="HTH_32"/>
    <property type="match status" value="1"/>
</dbReference>
<keyword evidence="3" id="KW-1185">Reference proteome</keyword>
<dbReference type="InterPro" id="IPR009057">
    <property type="entry name" value="Homeodomain-like_sf"/>
</dbReference>
<proteinExistence type="predicted"/>
<organism evidence="2 3">
    <name type="scientific">Fodinibacter luteus</name>
    <dbReference type="NCBI Taxonomy" id="552064"/>
    <lineage>
        <taxon>Bacteria</taxon>
        <taxon>Bacillati</taxon>
        <taxon>Actinomycetota</taxon>
        <taxon>Actinomycetes</taxon>
        <taxon>Micrococcales</taxon>
        <taxon>Intrasporangiaceae</taxon>
        <taxon>Fodinibacter (ex Wang et al. 2009)</taxon>
    </lineage>
</organism>
<dbReference type="SUPFAM" id="SSF46689">
    <property type="entry name" value="Homeodomain-like"/>
    <property type="match status" value="1"/>
</dbReference>
<protein>
    <submittedName>
        <fullName evidence="2">IS630-like element ISMsm2 family transposase</fullName>
    </submittedName>
</protein>
<feature type="domain" description="Tc1-like transposase DDE" evidence="1">
    <location>
        <begin position="156"/>
        <end position="291"/>
    </location>
</feature>
<dbReference type="Gene3D" id="3.30.420.10">
    <property type="entry name" value="Ribonuclease H-like superfamily/Ribonuclease H"/>
    <property type="match status" value="1"/>
</dbReference>
<dbReference type="InterPro" id="IPR038717">
    <property type="entry name" value="Tc1-like_DDE_dom"/>
</dbReference>
<dbReference type="EMBL" id="BAABGM010000029">
    <property type="protein sequence ID" value="GAA4413620.1"/>
    <property type="molecule type" value="Genomic_DNA"/>
</dbReference>
<dbReference type="Pfam" id="PF13358">
    <property type="entry name" value="DDE_3"/>
    <property type="match status" value="1"/>
</dbReference>
<gene>
    <name evidence="2" type="ORF">GCM10023168_36580</name>
</gene>